<name>A0A0A9EN17_ARUDO</name>
<reference evidence="2" key="1">
    <citation type="submission" date="2014-09" db="EMBL/GenBank/DDBJ databases">
        <authorList>
            <person name="Magalhaes I.L.F."/>
            <person name="Oliveira U."/>
            <person name="Santos F.R."/>
            <person name="Vidigal T.H.D.A."/>
            <person name="Brescovit A.D."/>
            <person name="Santos A.J."/>
        </authorList>
    </citation>
    <scope>NUCLEOTIDE SEQUENCE</scope>
    <source>
        <tissue evidence="2">Shoot tissue taken approximately 20 cm above the soil surface</tissue>
    </source>
</reference>
<dbReference type="EMBL" id="GBRH01196394">
    <property type="protein sequence ID" value="JAE01502.1"/>
    <property type="molecule type" value="Transcribed_RNA"/>
</dbReference>
<feature type="region of interest" description="Disordered" evidence="1">
    <location>
        <begin position="22"/>
        <end position="50"/>
    </location>
</feature>
<dbReference type="AlphaFoldDB" id="A0A0A9EN17"/>
<proteinExistence type="predicted"/>
<reference evidence="2" key="2">
    <citation type="journal article" date="2015" name="Data Brief">
        <title>Shoot transcriptome of the giant reed, Arundo donax.</title>
        <authorList>
            <person name="Barrero R.A."/>
            <person name="Guerrero F.D."/>
            <person name="Moolhuijzen P."/>
            <person name="Goolsby J.A."/>
            <person name="Tidwell J."/>
            <person name="Bellgard S.E."/>
            <person name="Bellgard M.I."/>
        </authorList>
    </citation>
    <scope>NUCLEOTIDE SEQUENCE</scope>
    <source>
        <tissue evidence="2">Shoot tissue taken approximately 20 cm above the soil surface</tissue>
    </source>
</reference>
<accession>A0A0A9EN17</accession>
<evidence type="ECO:0000313" key="2">
    <source>
        <dbReference type="EMBL" id="JAE01502.1"/>
    </source>
</evidence>
<evidence type="ECO:0000256" key="1">
    <source>
        <dbReference type="SAM" id="MobiDB-lite"/>
    </source>
</evidence>
<sequence>MPQLLSDPDLIMRPLRTTITKGKRAQRPTFLANCSTPPRLGQHKPPGGKG</sequence>
<organism evidence="2">
    <name type="scientific">Arundo donax</name>
    <name type="common">Giant reed</name>
    <name type="synonym">Donax arundinaceus</name>
    <dbReference type="NCBI Taxonomy" id="35708"/>
    <lineage>
        <taxon>Eukaryota</taxon>
        <taxon>Viridiplantae</taxon>
        <taxon>Streptophyta</taxon>
        <taxon>Embryophyta</taxon>
        <taxon>Tracheophyta</taxon>
        <taxon>Spermatophyta</taxon>
        <taxon>Magnoliopsida</taxon>
        <taxon>Liliopsida</taxon>
        <taxon>Poales</taxon>
        <taxon>Poaceae</taxon>
        <taxon>PACMAD clade</taxon>
        <taxon>Arundinoideae</taxon>
        <taxon>Arundineae</taxon>
        <taxon>Arundo</taxon>
    </lineage>
</organism>
<protein>
    <submittedName>
        <fullName evidence="2">Uncharacterized protein</fullName>
    </submittedName>
</protein>